<comment type="caution">
    <text evidence="2">The sequence shown here is derived from an EMBL/GenBank/DDBJ whole genome shotgun (WGS) entry which is preliminary data.</text>
</comment>
<dbReference type="Gene3D" id="3.20.20.100">
    <property type="entry name" value="NADP-dependent oxidoreductase domain"/>
    <property type="match status" value="1"/>
</dbReference>
<name>A0A9X2J3J6_9SPHN</name>
<dbReference type="Proteomes" id="UP001155128">
    <property type="component" value="Unassembled WGS sequence"/>
</dbReference>
<dbReference type="InterPro" id="IPR020471">
    <property type="entry name" value="AKR"/>
</dbReference>
<sequence>MVKKRGIEVEKRAIGSSDMHVAPLALGGNVFDWTADIATSFRIMDGFVDVGGSMIDTADVYSMWVEGHTGGESERVIGDWLKKSGKREDVVIASKVGFLAGLDPVIVRNACEASLKRLGTDRIDLYYMHKDDEKVPLADSLGAFDELVKAGKIRAIGLSNFTAERVREAMQVAEENGLAKPVALQPWYNLVERERYEDELRDAVAEAGLGVFTYYSIANGFLTGKYRSMDDLDQSPRGLRNVGYLEGKGAKVLEVLDDISSETGAPLATISLAWLAAQPTITAPIASATSLKQLSELVESLTLELSDEQIERLNEASAS</sequence>
<keyword evidence="3" id="KW-1185">Reference proteome</keyword>
<organism evidence="2 3">
    <name type="scientific">Sphingomicrobium sediminis</name>
    <dbReference type="NCBI Taxonomy" id="2950949"/>
    <lineage>
        <taxon>Bacteria</taxon>
        <taxon>Pseudomonadati</taxon>
        <taxon>Pseudomonadota</taxon>
        <taxon>Alphaproteobacteria</taxon>
        <taxon>Sphingomonadales</taxon>
        <taxon>Sphingomonadaceae</taxon>
        <taxon>Sphingomicrobium</taxon>
    </lineage>
</organism>
<dbReference type="EMBL" id="JAMSHT010000001">
    <property type="protein sequence ID" value="MCM8556272.1"/>
    <property type="molecule type" value="Genomic_DNA"/>
</dbReference>
<accession>A0A9X2J3J6</accession>
<evidence type="ECO:0000259" key="1">
    <source>
        <dbReference type="Pfam" id="PF00248"/>
    </source>
</evidence>
<proteinExistence type="predicted"/>
<dbReference type="Pfam" id="PF00248">
    <property type="entry name" value="Aldo_ket_red"/>
    <property type="match status" value="1"/>
</dbReference>
<dbReference type="GO" id="GO:0016491">
    <property type="term" value="F:oxidoreductase activity"/>
    <property type="evidence" value="ECO:0007669"/>
    <property type="project" value="InterPro"/>
</dbReference>
<evidence type="ECO:0000313" key="3">
    <source>
        <dbReference type="Proteomes" id="UP001155128"/>
    </source>
</evidence>
<dbReference type="InterPro" id="IPR036812">
    <property type="entry name" value="NAD(P)_OxRdtase_dom_sf"/>
</dbReference>
<dbReference type="PANTHER" id="PTHR43364">
    <property type="entry name" value="NADH-SPECIFIC METHYLGLYOXAL REDUCTASE-RELATED"/>
    <property type="match status" value="1"/>
</dbReference>
<dbReference type="CDD" id="cd19081">
    <property type="entry name" value="AKR_AKR9C1"/>
    <property type="match status" value="1"/>
</dbReference>
<reference evidence="2" key="1">
    <citation type="submission" date="2022-06" db="EMBL/GenBank/DDBJ databases">
        <title>Sphingomicrobium sedimins sp. nov., a marine bacterium isolated from tidal flat.</title>
        <authorList>
            <person name="Kim C.-H."/>
            <person name="Yoo Y."/>
            <person name="Kim J.-J."/>
        </authorList>
    </citation>
    <scope>NUCLEOTIDE SEQUENCE</scope>
    <source>
        <strain evidence="2">GRR-S6-50</strain>
    </source>
</reference>
<dbReference type="InterPro" id="IPR023210">
    <property type="entry name" value="NADP_OxRdtase_dom"/>
</dbReference>
<dbReference type="PANTHER" id="PTHR43364:SF6">
    <property type="entry name" value="OXIDOREDUCTASE-RELATED"/>
    <property type="match status" value="1"/>
</dbReference>
<dbReference type="PROSITE" id="PS00062">
    <property type="entry name" value="ALDOKETO_REDUCTASE_2"/>
    <property type="match status" value="1"/>
</dbReference>
<dbReference type="GO" id="GO:0005829">
    <property type="term" value="C:cytosol"/>
    <property type="evidence" value="ECO:0007669"/>
    <property type="project" value="TreeGrafter"/>
</dbReference>
<feature type="domain" description="NADP-dependent oxidoreductase" evidence="1">
    <location>
        <begin position="24"/>
        <end position="316"/>
    </location>
</feature>
<dbReference type="AlphaFoldDB" id="A0A9X2J3J6"/>
<dbReference type="InterPro" id="IPR050523">
    <property type="entry name" value="AKR_Detox_Biosynth"/>
</dbReference>
<gene>
    <name evidence="2" type="ORF">NDO55_00360</name>
</gene>
<dbReference type="PRINTS" id="PR00069">
    <property type="entry name" value="ALDKETRDTASE"/>
</dbReference>
<protein>
    <submittedName>
        <fullName evidence="2">Aldo/keto reductase</fullName>
    </submittedName>
</protein>
<dbReference type="InterPro" id="IPR018170">
    <property type="entry name" value="Aldo/ket_reductase_CS"/>
</dbReference>
<dbReference type="SUPFAM" id="SSF51430">
    <property type="entry name" value="NAD(P)-linked oxidoreductase"/>
    <property type="match status" value="1"/>
</dbReference>
<evidence type="ECO:0000313" key="2">
    <source>
        <dbReference type="EMBL" id="MCM8556272.1"/>
    </source>
</evidence>